<protein>
    <submittedName>
        <fullName evidence="2">EAL domain protein</fullName>
    </submittedName>
</protein>
<dbReference type="InterPro" id="IPR001633">
    <property type="entry name" value="EAL_dom"/>
</dbReference>
<evidence type="ECO:0000313" key="2">
    <source>
        <dbReference type="EMBL" id="OIQ87038.1"/>
    </source>
</evidence>
<comment type="caution">
    <text evidence="2">The sequence shown here is derived from an EMBL/GenBank/DDBJ whole genome shotgun (WGS) entry which is preliminary data.</text>
</comment>
<sequence length="409" mass="44472">MASPSDLLEAAPTVRGGRAPRPAAPILVGGDRDLLMDLARLRKAPHGWRAVHVLAAPLAGRPGFAQDLAAVNLRVQAVLGSGAGYKIYNISNGDLVFVYAQIATPVIVALCTALVATLFDGLAPVRNVYGEHGHYKLFDLNRDIAALVEGVRGVLAVKPAAVPAKPPIGPKHAVIISEKLRGSNIRSLVFNQPIYNIGHARPGIEFLEFYTSIAQLEKVFAPDRSIAANPWLFNLIKRELDMALMRAIQREIGDYRHKAFSLNLLVDSFMSDGFRTFLAALPVKLGGKVYAELEKGDLVQNSHLLGDLMERSRRLGVPVCVDGLSHHDVRLMRLSDLGCSYIKLKWDADIADVSGEAMTFLVQELRAANARVILTRCDSPKALSFARAVGISFVQGRLADEMFKTGDVL</sequence>
<proteinExistence type="predicted"/>
<dbReference type="SUPFAM" id="SSF141868">
    <property type="entry name" value="EAL domain-like"/>
    <property type="match status" value="1"/>
</dbReference>
<dbReference type="Gene3D" id="3.20.20.450">
    <property type="entry name" value="EAL domain"/>
    <property type="match status" value="1"/>
</dbReference>
<evidence type="ECO:0000259" key="1">
    <source>
        <dbReference type="Pfam" id="PF00563"/>
    </source>
</evidence>
<dbReference type="AlphaFoldDB" id="A0A1J5QTR8"/>
<feature type="domain" description="EAL" evidence="1">
    <location>
        <begin position="238"/>
        <end position="398"/>
    </location>
</feature>
<accession>A0A1J5QTR8</accession>
<reference evidence="2" key="1">
    <citation type="submission" date="2016-10" db="EMBL/GenBank/DDBJ databases">
        <title>Sequence of Gallionella enrichment culture.</title>
        <authorList>
            <person name="Poehlein A."/>
            <person name="Muehling M."/>
            <person name="Daniel R."/>
        </authorList>
    </citation>
    <scope>NUCLEOTIDE SEQUENCE</scope>
</reference>
<gene>
    <name evidence="2" type="ORF">GALL_310980</name>
</gene>
<dbReference type="EMBL" id="MLJW01000444">
    <property type="protein sequence ID" value="OIQ87038.1"/>
    <property type="molecule type" value="Genomic_DNA"/>
</dbReference>
<name>A0A1J5QTR8_9ZZZZ</name>
<dbReference type="InterPro" id="IPR035919">
    <property type="entry name" value="EAL_sf"/>
</dbReference>
<organism evidence="2">
    <name type="scientific">mine drainage metagenome</name>
    <dbReference type="NCBI Taxonomy" id="410659"/>
    <lineage>
        <taxon>unclassified sequences</taxon>
        <taxon>metagenomes</taxon>
        <taxon>ecological metagenomes</taxon>
    </lineage>
</organism>
<dbReference type="Pfam" id="PF00563">
    <property type="entry name" value="EAL"/>
    <property type="match status" value="1"/>
</dbReference>